<organism evidence="3 4">
    <name type="scientific">Stagnihabitans tardus</name>
    <dbReference type="NCBI Taxonomy" id="2699202"/>
    <lineage>
        <taxon>Bacteria</taxon>
        <taxon>Pseudomonadati</taxon>
        <taxon>Pseudomonadota</taxon>
        <taxon>Alphaproteobacteria</taxon>
        <taxon>Rhodobacterales</taxon>
        <taxon>Paracoccaceae</taxon>
        <taxon>Stagnihabitans</taxon>
    </lineage>
</organism>
<accession>A0AAE4YAL6</accession>
<keyword evidence="1" id="KW-1133">Transmembrane helix</keyword>
<sequence>MFRRRNPLSWAQWAKEQVYPRGGFKRATTYLWHRLRRLPDPPHRIARGVFAGTFVNFPPILGVQVLSALGLAWVMRGNLLAAALATLLSNPVTTPVIAVVSLKMGYWMLGVEADFTLHTVFAAFSAAGHDLWQNFLAIFTKKEAHWDGLIEFWNNIYLPYLVGSIIPGLITSSVLYKLTIPALTAYQALRHRALLKRVAARREAAERDRSK</sequence>
<feature type="domain" description="DUF2062" evidence="2">
    <location>
        <begin position="26"/>
        <end position="191"/>
    </location>
</feature>
<evidence type="ECO:0000259" key="2">
    <source>
        <dbReference type="Pfam" id="PF09835"/>
    </source>
</evidence>
<name>A0AAE4YAL6_9RHOB</name>
<proteinExistence type="predicted"/>
<keyword evidence="4" id="KW-1185">Reference proteome</keyword>
<feature type="transmembrane region" description="Helical" evidence="1">
    <location>
        <begin position="45"/>
        <end position="73"/>
    </location>
</feature>
<comment type="caution">
    <text evidence="3">The sequence shown here is derived from an EMBL/GenBank/DDBJ whole genome shotgun (WGS) entry which is preliminary data.</text>
</comment>
<reference evidence="3" key="1">
    <citation type="submission" date="2020-01" db="EMBL/GenBank/DDBJ databases">
        <authorList>
            <person name="Chen W.-M."/>
        </authorList>
    </citation>
    <scope>NUCLEOTIDE SEQUENCE</scope>
    <source>
        <strain evidence="3">CYK-10</strain>
    </source>
</reference>
<dbReference type="InterPro" id="IPR018639">
    <property type="entry name" value="DUF2062"/>
</dbReference>
<dbReference type="EMBL" id="JAABNR010000009">
    <property type="protein sequence ID" value="NBZ88157.1"/>
    <property type="molecule type" value="Genomic_DNA"/>
</dbReference>
<keyword evidence="1" id="KW-0812">Transmembrane</keyword>
<evidence type="ECO:0000313" key="3">
    <source>
        <dbReference type="EMBL" id="NBZ88157.1"/>
    </source>
</evidence>
<protein>
    <submittedName>
        <fullName evidence="3">DUF2062 domain-containing protein</fullName>
    </submittedName>
</protein>
<dbReference type="PANTHER" id="PTHR40547">
    <property type="entry name" value="SLL0298 PROTEIN"/>
    <property type="match status" value="1"/>
</dbReference>
<evidence type="ECO:0000256" key="1">
    <source>
        <dbReference type="SAM" id="Phobius"/>
    </source>
</evidence>
<feature type="transmembrane region" description="Helical" evidence="1">
    <location>
        <begin position="79"/>
        <end position="100"/>
    </location>
</feature>
<dbReference type="Proteomes" id="UP001193501">
    <property type="component" value="Unassembled WGS sequence"/>
</dbReference>
<dbReference type="PANTHER" id="PTHR40547:SF1">
    <property type="entry name" value="SLL0298 PROTEIN"/>
    <property type="match status" value="1"/>
</dbReference>
<dbReference type="Pfam" id="PF09835">
    <property type="entry name" value="DUF2062"/>
    <property type="match status" value="1"/>
</dbReference>
<keyword evidence="1" id="KW-0472">Membrane</keyword>
<gene>
    <name evidence="3" type="ORF">GV832_11260</name>
</gene>
<evidence type="ECO:0000313" key="4">
    <source>
        <dbReference type="Proteomes" id="UP001193501"/>
    </source>
</evidence>
<dbReference type="RefSeq" id="WP_168774961.1">
    <property type="nucleotide sequence ID" value="NZ_JAABNR010000009.1"/>
</dbReference>
<dbReference type="AlphaFoldDB" id="A0AAE4YAL6"/>